<sequence length="49" mass="5630">MAKHVKSSRAKASKMNFALANKHINKHLKQNNLKAKHKSPVMGVHLHYR</sequence>
<reference evidence="2 3" key="1">
    <citation type="submission" date="2018-06" db="EMBL/GenBank/DDBJ databases">
        <authorList>
            <consortium name="Pathogen Informatics"/>
            <person name="Doyle S."/>
        </authorList>
    </citation>
    <scope>NUCLEOTIDE SEQUENCE [LARGE SCALE GENOMIC DNA]</scope>
    <source>
        <strain evidence="2 3">NCTC12229</strain>
    </source>
</reference>
<accession>A0A378WG73</accession>
<proteinExistence type="predicted"/>
<dbReference type="AlphaFoldDB" id="A0A378WG73"/>
<feature type="compositionally biased region" description="Basic residues" evidence="1">
    <location>
        <begin position="29"/>
        <end position="39"/>
    </location>
</feature>
<name>A0A378WG73_9NEIS</name>
<organism evidence="2 3">
    <name type="scientific">Neisseria zoodegmatis</name>
    <dbReference type="NCBI Taxonomy" id="326523"/>
    <lineage>
        <taxon>Bacteria</taxon>
        <taxon>Pseudomonadati</taxon>
        <taxon>Pseudomonadota</taxon>
        <taxon>Betaproteobacteria</taxon>
        <taxon>Neisseriales</taxon>
        <taxon>Neisseriaceae</taxon>
        <taxon>Neisseria</taxon>
    </lineage>
</organism>
<protein>
    <submittedName>
        <fullName evidence="2">Uncharacterized protein</fullName>
    </submittedName>
</protein>
<evidence type="ECO:0000256" key="1">
    <source>
        <dbReference type="SAM" id="MobiDB-lite"/>
    </source>
</evidence>
<dbReference type="EMBL" id="UGRS01000001">
    <property type="protein sequence ID" value="SUA36466.1"/>
    <property type="molecule type" value="Genomic_DNA"/>
</dbReference>
<evidence type="ECO:0000313" key="2">
    <source>
        <dbReference type="EMBL" id="SUA36466.1"/>
    </source>
</evidence>
<evidence type="ECO:0000313" key="3">
    <source>
        <dbReference type="Proteomes" id="UP000254055"/>
    </source>
</evidence>
<dbReference type="Proteomes" id="UP000254055">
    <property type="component" value="Unassembled WGS sequence"/>
</dbReference>
<dbReference type="RefSeq" id="WP_181792177.1">
    <property type="nucleotide sequence ID" value="NZ_UGRS01000001.1"/>
</dbReference>
<feature type="region of interest" description="Disordered" evidence="1">
    <location>
        <begin position="29"/>
        <end position="49"/>
    </location>
</feature>
<gene>
    <name evidence="2" type="ORF">NCTC12229_00882</name>
</gene>